<keyword evidence="4" id="KW-1185">Reference proteome</keyword>
<evidence type="ECO:0000256" key="1">
    <source>
        <dbReference type="SAM" id="MobiDB-lite"/>
    </source>
</evidence>
<feature type="signal peptide" evidence="2">
    <location>
        <begin position="1"/>
        <end position="23"/>
    </location>
</feature>
<feature type="region of interest" description="Disordered" evidence="1">
    <location>
        <begin position="19"/>
        <end position="43"/>
    </location>
</feature>
<sequence length="240" mass="26385">MIYRWGLCLLPVLSACNPSSSPASEPGQQTPDTSSPGFSSPQEAAAQGQKDLLAILRMHSGDTYGITDTTLLAKAVPGNPVMHYVLDFQRLLQIDSANSLSDFPKEEANTIVPLVTDGQLVTIVELSHQDQQWKVAALAGKALTDDLQVIYQIMPRYAGIGQGAQIQLIEVPNLQAKLFVVRANPQGERLGPQEWVFARYAGFSLREPVPVSTLMSVLHRDAVQFQREYGEQLKKQKLTE</sequence>
<proteinExistence type="predicted"/>
<evidence type="ECO:0000256" key="2">
    <source>
        <dbReference type="SAM" id="SignalP"/>
    </source>
</evidence>
<gene>
    <name evidence="3" type="ORF">SAMN05660895_1096</name>
</gene>
<feature type="chain" id="PRO_5011763038" evidence="2">
    <location>
        <begin position="24"/>
        <end position="240"/>
    </location>
</feature>
<organism evidence="3 4">
    <name type="scientific">Thermoflavifilum thermophilum</name>
    <dbReference type="NCBI Taxonomy" id="1393122"/>
    <lineage>
        <taxon>Bacteria</taxon>
        <taxon>Pseudomonadati</taxon>
        <taxon>Bacteroidota</taxon>
        <taxon>Chitinophagia</taxon>
        <taxon>Chitinophagales</taxon>
        <taxon>Chitinophagaceae</taxon>
        <taxon>Thermoflavifilum</taxon>
    </lineage>
</organism>
<dbReference type="STRING" id="1393122.SAMN05660895_1096"/>
<keyword evidence="2" id="KW-0732">Signal</keyword>
<dbReference type="PROSITE" id="PS51257">
    <property type="entry name" value="PROKAR_LIPOPROTEIN"/>
    <property type="match status" value="1"/>
</dbReference>
<reference evidence="4" key="1">
    <citation type="submission" date="2016-10" db="EMBL/GenBank/DDBJ databases">
        <authorList>
            <person name="Varghese N."/>
            <person name="Submissions S."/>
        </authorList>
    </citation>
    <scope>NUCLEOTIDE SEQUENCE [LARGE SCALE GENOMIC DNA]</scope>
    <source>
        <strain evidence="4">DSM 14807</strain>
    </source>
</reference>
<evidence type="ECO:0000313" key="4">
    <source>
        <dbReference type="Proteomes" id="UP000199537"/>
    </source>
</evidence>
<dbReference type="Proteomes" id="UP000199537">
    <property type="component" value="Unassembled WGS sequence"/>
</dbReference>
<accession>A0A1I7NA92</accession>
<feature type="compositionally biased region" description="Polar residues" evidence="1">
    <location>
        <begin position="19"/>
        <end position="42"/>
    </location>
</feature>
<name>A0A1I7NA92_9BACT</name>
<dbReference type="AlphaFoldDB" id="A0A1I7NA92"/>
<dbReference type="EMBL" id="FPCJ01000001">
    <property type="protein sequence ID" value="SFV31513.1"/>
    <property type="molecule type" value="Genomic_DNA"/>
</dbReference>
<protein>
    <submittedName>
        <fullName evidence="3">Uncharacterized protein</fullName>
    </submittedName>
</protein>
<evidence type="ECO:0000313" key="3">
    <source>
        <dbReference type="EMBL" id="SFV31513.1"/>
    </source>
</evidence>